<name>A0A1F5PKC1_9BACT</name>
<dbReference type="GO" id="GO:0030170">
    <property type="term" value="F:pyridoxal phosphate binding"/>
    <property type="evidence" value="ECO:0007669"/>
    <property type="project" value="TreeGrafter"/>
</dbReference>
<dbReference type="EMBL" id="MFEY01000007">
    <property type="protein sequence ID" value="OGE90112.1"/>
    <property type="molecule type" value="Genomic_DNA"/>
</dbReference>
<dbReference type="PIRSF" id="PIRSF000390">
    <property type="entry name" value="PLP_StrS"/>
    <property type="match status" value="1"/>
</dbReference>
<evidence type="ECO:0000313" key="4">
    <source>
        <dbReference type="EMBL" id="OGE90112.1"/>
    </source>
</evidence>
<dbReference type="InterPro" id="IPR015421">
    <property type="entry name" value="PyrdxlP-dep_Trfase_major"/>
</dbReference>
<dbReference type="PANTHER" id="PTHR30244">
    <property type="entry name" value="TRANSAMINASE"/>
    <property type="match status" value="1"/>
</dbReference>
<evidence type="ECO:0000313" key="5">
    <source>
        <dbReference type="Proteomes" id="UP000177682"/>
    </source>
</evidence>
<evidence type="ECO:0008006" key="6">
    <source>
        <dbReference type="Google" id="ProtNLM"/>
    </source>
</evidence>
<evidence type="ECO:0000256" key="1">
    <source>
        <dbReference type="PIRSR" id="PIRSR000390-1"/>
    </source>
</evidence>
<dbReference type="Gene3D" id="3.90.1150.10">
    <property type="entry name" value="Aspartate Aminotransferase, domain 1"/>
    <property type="match status" value="1"/>
</dbReference>
<dbReference type="Gene3D" id="3.40.640.10">
    <property type="entry name" value="Type I PLP-dependent aspartate aminotransferase-like (Major domain)"/>
    <property type="match status" value="1"/>
</dbReference>
<comment type="caution">
    <text evidence="4">The sequence shown here is derived from an EMBL/GenBank/DDBJ whole genome shotgun (WGS) entry which is preliminary data.</text>
</comment>
<gene>
    <name evidence="4" type="ORF">A3E29_03320</name>
</gene>
<evidence type="ECO:0000256" key="3">
    <source>
        <dbReference type="RuleBase" id="RU004508"/>
    </source>
</evidence>
<dbReference type="GO" id="GO:0000271">
    <property type="term" value="P:polysaccharide biosynthetic process"/>
    <property type="evidence" value="ECO:0007669"/>
    <property type="project" value="TreeGrafter"/>
</dbReference>
<protein>
    <recommendedName>
        <fullName evidence="6">DegT/DnrJ/EryC1/StrS aminotransferase</fullName>
    </recommendedName>
</protein>
<dbReference type="InterPro" id="IPR015422">
    <property type="entry name" value="PyrdxlP-dep_Trfase_small"/>
</dbReference>
<dbReference type="Pfam" id="PF01041">
    <property type="entry name" value="DegT_DnrJ_EryC1"/>
    <property type="match status" value="1"/>
</dbReference>
<evidence type="ECO:0000256" key="2">
    <source>
        <dbReference type="PIRSR" id="PIRSR000390-2"/>
    </source>
</evidence>
<dbReference type="InterPro" id="IPR015424">
    <property type="entry name" value="PyrdxlP-dep_Trfase"/>
</dbReference>
<dbReference type="GO" id="GO:0008483">
    <property type="term" value="F:transaminase activity"/>
    <property type="evidence" value="ECO:0007669"/>
    <property type="project" value="TreeGrafter"/>
</dbReference>
<feature type="active site" description="Proton acceptor" evidence="1">
    <location>
        <position position="195"/>
    </location>
</feature>
<proteinExistence type="inferred from homology"/>
<feature type="modified residue" description="N6-(pyridoxal phosphate)lysine" evidence="2">
    <location>
        <position position="195"/>
    </location>
</feature>
<dbReference type="SUPFAM" id="SSF53383">
    <property type="entry name" value="PLP-dependent transferases"/>
    <property type="match status" value="1"/>
</dbReference>
<dbReference type="InterPro" id="IPR000653">
    <property type="entry name" value="DegT/StrS_aminotransferase"/>
</dbReference>
<accession>A0A1F5PKC1</accession>
<dbReference type="Proteomes" id="UP000177682">
    <property type="component" value="Unassembled WGS sequence"/>
</dbReference>
<dbReference type="PANTHER" id="PTHR30244:SF34">
    <property type="entry name" value="DTDP-4-AMINO-4,6-DIDEOXYGALACTOSE TRANSAMINASE"/>
    <property type="match status" value="1"/>
</dbReference>
<organism evidence="4 5">
    <name type="scientific">Candidatus Doudnabacteria bacterium RIFCSPHIGHO2_12_FULL_48_16</name>
    <dbReference type="NCBI Taxonomy" id="1817838"/>
    <lineage>
        <taxon>Bacteria</taxon>
        <taxon>Candidatus Doudnaibacteriota</taxon>
    </lineage>
</organism>
<sequence length="415" mass="46714">MPQFYPDNRFPPVIKGKISEIYPWIGFGADHLIYLISCLRKSLKINSENQTVDRTIKDFFVCPNVYLLDSGRSAILIALKALGLKPGDEILLSAFNCTAVAEAIKQAGGIIRFVDINSEAGLNFDSLTKAIGPRTKGLIVTHIYGLVDNLEELHNFCKSQNIFLINDLAQTLEHLAGPKLNTYGDVALYSFGPEKHLFALGGGALVTHRQDLTAPIEKNLPVETVSDGSLFLVLAERWKYYFTFFALKRLSFVAPILKRLGAIYTFSPLKTIQLGDQSIKPRLMHPGQKSVLAKKLRSYDADLTKTIENFNHLRNNLNIRLISSDSALPLYATLRVNPRLRFDLAEYLAKRGIQTVWNYYPLYKAGSFGPAELPATEKLWQEVLSIPFRYPMTTKRLNQICEIVNDYADHANSRD</sequence>
<comment type="similarity">
    <text evidence="3">Belongs to the DegT/DnrJ/EryC1 family.</text>
</comment>
<reference evidence="4 5" key="1">
    <citation type="journal article" date="2016" name="Nat. Commun.">
        <title>Thousands of microbial genomes shed light on interconnected biogeochemical processes in an aquifer system.</title>
        <authorList>
            <person name="Anantharaman K."/>
            <person name="Brown C.T."/>
            <person name="Hug L.A."/>
            <person name="Sharon I."/>
            <person name="Castelle C.J."/>
            <person name="Probst A.J."/>
            <person name="Thomas B.C."/>
            <person name="Singh A."/>
            <person name="Wilkins M.J."/>
            <person name="Karaoz U."/>
            <person name="Brodie E.L."/>
            <person name="Williams K.H."/>
            <person name="Hubbard S.S."/>
            <person name="Banfield J.F."/>
        </authorList>
    </citation>
    <scope>NUCLEOTIDE SEQUENCE [LARGE SCALE GENOMIC DNA]</scope>
</reference>
<dbReference type="AlphaFoldDB" id="A0A1F5PKC1"/>
<keyword evidence="2 3" id="KW-0663">Pyridoxal phosphate</keyword>